<evidence type="ECO:0000313" key="1">
    <source>
        <dbReference type="EMBL" id="QOR94158.1"/>
    </source>
</evidence>
<gene>
    <name evidence="1" type="ORF">IMZ38_05870</name>
</gene>
<dbReference type="EMBL" id="CP063144">
    <property type="protein sequence ID" value="QOR94158.1"/>
    <property type="molecule type" value="Genomic_DNA"/>
</dbReference>
<sequence length="208" mass="22711">MENCYEEGNSMRSVRENITESFGSRNNSSSVEEVVGNVEQLIAEGRLEEASLFSYKALTSLCESKPGMAGSFLNNLVYGPYSKSIPATLTLIHLLTAKGFPPSCADQVAVLPLSIVYSVPQGSILENDVLVKAVFGLIEKLLHMALTEPVPLEKLHTVYLELNTFLSEFSKVLSENGGAAKFKALFAQIETMWTRLVSTLFSGSDTFT</sequence>
<dbReference type="KEGG" id="tcs:IMZ38_05870"/>
<proteinExistence type="predicted"/>
<evidence type="ECO:0000313" key="2">
    <source>
        <dbReference type="Proteomes" id="UP000593766"/>
    </source>
</evidence>
<accession>A0A7M1UPF1</accession>
<dbReference type="AlphaFoldDB" id="A0A7M1UPF1"/>
<dbReference type="GeneID" id="59454926"/>
<dbReference type="Proteomes" id="UP000593766">
    <property type="component" value="Chromosome"/>
</dbReference>
<protein>
    <submittedName>
        <fullName evidence="1">Uncharacterized protein</fullName>
    </submittedName>
</protein>
<dbReference type="OrthoDB" id="380486at2157"/>
<keyword evidence="2" id="KW-1185">Reference proteome</keyword>
<name>A0A7M1UPF1_9CREN</name>
<reference evidence="1 2" key="1">
    <citation type="submission" date="2020-10" db="EMBL/GenBank/DDBJ databases">
        <title>Complete genome sequence of Thermosphaera aggregans strain 3507.</title>
        <authorList>
            <person name="Zayulina K.S."/>
            <person name="Elcheninov A.G."/>
            <person name="Toshchakov S.V."/>
            <person name="Kublanov I.V."/>
            <person name="Kochetkova T.V."/>
        </authorList>
    </citation>
    <scope>NUCLEOTIDE SEQUENCE [LARGE SCALE GENOMIC DNA]</scope>
    <source>
        <strain evidence="1 2">3507</strain>
    </source>
</reference>
<dbReference type="RefSeq" id="WP_193435960.1">
    <property type="nucleotide sequence ID" value="NZ_CP063144.1"/>
</dbReference>
<organism evidence="1 2">
    <name type="scientific">Thermosphaera chiliense</name>
    <dbReference type="NCBI Taxonomy" id="3402707"/>
    <lineage>
        <taxon>Archaea</taxon>
        <taxon>Thermoproteota</taxon>
        <taxon>Thermoprotei</taxon>
        <taxon>Desulfurococcales</taxon>
        <taxon>Desulfurococcaceae</taxon>
        <taxon>Thermosphaera</taxon>
    </lineage>
</organism>